<dbReference type="PANTHER" id="PTHR30399:SF1">
    <property type="entry name" value="UTP PYROPHOSPHATASE"/>
    <property type="match status" value="1"/>
</dbReference>
<dbReference type="CDD" id="cd07344">
    <property type="entry name" value="M48_yhfN_like"/>
    <property type="match status" value="1"/>
</dbReference>
<dbReference type="PANTHER" id="PTHR30399">
    <property type="entry name" value="UNCHARACTERIZED PROTEIN YGJP"/>
    <property type="match status" value="1"/>
</dbReference>
<dbReference type="AlphaFoldDB" id="A0A1T4X0F9"/>
<proteinExistence type="predicted"/>
<evidence type="ECO:0000313" key="3">
    <source>
        <dbReference type="Proteomes" id="UP000190105"/>
    </source>
</evidence>
<dbReference type="Pfam" id="PF01863">
    <property type="entry name" value="YgjP-like"/>
    <property type="match status" value="1"/>
</dbReference>
<dbReference type="InterPro" id="IPR053136">
    <property type="entry name" value="UTP_pyrophosphatase-like"/>
</dbReference>
<protein>
    <recommendedName>
        <fullName evidence="1">YgjP-like metallopeptidase domain-containing protein</fullName>
    </recommendedName>
</protein>
<evidence type="ECO:0000259" key="1">
    <source>
        <dbReference type="Pfam" id="PF01863"/>
    </source>
</evidence>
<dbReference type="InterPro" id="IPR002725">
    <property type="entry name" value="YgjP-like_metallopeptidase"/>
</dbReference>
<dbReference type="STRING" id="1147123.SAMN05443428_10529"/>
<sequence length="243" mass="29610">MIKMEEYSIKFGEKNIDFKVQRKNVKNINLNIQPNMDVIVSASNEVPLEYILNFVKRKAGWIIKRKEYFKEVLPEGNSIKELVSGESYKYLGRQYRLRVEYSEKEFVKFEKGFIYLYVKDILNTKRKERLLNNWFKERAVFFYNEILNKQYLSFSKYNVEKPIIEIRKMKARWGSCLKNSNKIIINFDLIKAPKYCIEYVILHELIHFIYTNHDEKFYNMLNIFMPDWKKRKKILDEEIARFL</sequence>
<dbReference type="Gene3D" id="3.30.2010.10">
    <property type="entry name" value="Metalloproteases ('zincins'), catalytic domain"/>
    <property type="match status" value="1"/>
</dbReference>
<feature type="domain" description="YgjP-like metallopeptidase" evidence="1">
    <location>
        <begin position="26"/>
        <end position="237"/>
    </location>
</feature>
<organism evidence="2 3">
    <name type="scientific">Caloramator quimbayensis</name>
    <dbReference type="NCBI Taxonomy" id="1147123"/>
    <lineage>
        <taxon>Bacteria</taxon>
        <taxon>Bacillati</taxon>
        <taxon>Bacillota</taxon>
        <taxon>Clostridia</taxon>
        <taxon>Eubacteriales</taxon>
        <taxon>Clostridiaceae</taxon>
        <taxon>Caloramator</taxon>
    </lineage>
</organism>
<gene>
    <name evidence="2" type="ORF">SAMN05443428_10529</name>
</gene>
<keyword evidence="3" id="KW-1185">Reference proteome</keyword>
<accession>A0A1T4X0F9</accession>
<name>A0A1T4X0F9_9CLOT</name>
<dbReference type="EMBL" id="FUYH01000005">
    <property type="protein sequence ID" value="SKA83044.1"/>
    <property type="molecule type" value="Genomic_DNA"/>
</dbReference>
<evidence type="ECO:0000313" key="2">
    <source>
        <dbReference type="EMBL" id="SKA83044.1"/>
    </source>
</evidence>
<reference evidence="3" key="1">
    <citation type="submission" date="2017-02" db="EMBL/GenBank/DDBJ databases">
        <authorList>
            <person name="Varghese N."/>
            <person name="Submissions S."/>
        </authorList>
    </citation>
    <scope>NUCLEOTIDE SEQUENCE [LARGE SCALE GENOMIC DNA]</scope>
    <source>
        <strain evidence="3">USBA 833</strain>
    </source>
</reference>
<dbReference type="Proteomes" id="UP000190105">
    <property type="component" value="Unassembled WGS sequence"/>
</dbReference>